<evidence type="ECO:0000313" key="2">
    <source>
        <dbReference type="Proteomes" id="UP000596661"/>
    </source>
</evidence>
<evidence type="ECO:0000313" key="1">
    <source>
        <dbReference type="EnsemblPlants" id="cds.evm.model.02.1600"/>
    </source>
</evidence>
<gene>
    <name evidence="1" type="primary">LOC133035646</name>
</gene>
<sequence>MCGFKPKVQRVGKEDVVAILIRLSKDWQQEEFEYFLILSWKLWHIRNNSEHSGTIPKASEVMEWCAQYINDYREARVTGGNGKDRNQYREIVWSPPEVGLLKINVDASEKKGSRCSGISCVVRNENG</sequence>
<accession>A0A803NU98</accession>
<protein>
    <submittedName>
        <fullName evidence="1">Uncharacterized protein</fullName>
    </submittedName>
</protein>
<dbReference type="EnsemblPlants" id="evm.model.02.1600">
    <property type="protein sequence ID" value="cds.evm.model.02.1600"/>
    <property type="gene ID" value="evm.TU.02.1600"/>
</dbReference>
<reference evidence="1" key="1">
    <citation type="submission" date="2018-11" db="EMBL/GenBank/DDBJ databases">
        <authorList>
            <person name="Grassa J C."/>
        </authorList>
    </citation>
    <scope>NUCLEOTIDE SEQUENCE [LARGE SCALE GENOMIC DNA]</scope>
</reference>
<keyword evidence="2" id="KW-1185">Reference proteome</keyword>
<organism evidence="1 2">
    <name type="scientific">Cannabis sativa</name>
    <name type="common">Hemp</name>
    <name type="synonym">Marijuana</name>
    <dbReference type="NCBI Taxonomy" id="3483"/>
    <lineage>
        <taxon>Eukaryota</taxon>
        <taxon>Viridiplantae</taxon>
        <taxon>Streptophyta</taxon>
        <taxon>Embryophyta</taxon>
        <taxon>Tracheophyta</taxon>
        <taxon>Spermatophyta</taxon>
        <taxon>Magnoliopsida</taxon>
        <taxon>eudicotyledons</taxon>
        <taxon>Gunneridae</taxon>
        <taxon>Pentapetalae</taxon>
        <taxon>rosids</taxon>
        <taxon>fabids</taxon>
        <taxon>Rosales</taxon>
        <taxon>Cannabaceae</taxon>
        <taxon>Cannabis</taxon>
    </lineage>
</organism>
<dbReference type="OMA" id="CAQYIND"/>
<dbReference type="EMBL" id="UZAU01000208">
    <property type="status" value="NOT_ANNOTATED_CDS"/>
    <property type="molecule type" value="Genomic_DNA"/>
</dbReference>
<dbReference type="Proteomes" id="UP000596661">
    <property type="component" value="Chromosome 2"/>
</dbReference>
<dbReference type="Gramene" id="evm.model.02.1600">
    <property type="protein sequence ID" value="cds.evm.model.02.1600"/>
    <property type="gene ID" value="evm.TU.02.1600"/>
</dbReference>
<reference evidence="1" key="2">
    <citation type="submission" date="2021-03" db="UniProtKB">
        <authorList>
            <consortium name="EnsemblPlants"/>
        </authorList>
    </citation>
    <scope>IDENTIFICATION</scope>
</reference>
<name>A0A803NU98_CANSA</name>
<proteinExistence type="predicted"/>
<dbReference type="AlphaFoldDB" id="A0A803NU98"/>